<dbReference type="PANTHER" id="PTHR42470">
    <property type="entry name" value="VAST DOMAIN-CONTAINING PROTEIN"/>
    <property type="match status" value="1"/>
</dbReference>
<feature type="compositionally biased region" description="Basic and acidic residues" evidence="1">
    <location>
        <begin position="329"/>
        <end position="341"/>
    </location>
</feature>
<dbReference type="InParanoid" id="E9EED6"/>
<dbReference type="EMBL" id="GL698568">
    <property type="protein sequence ID" value="EFY85695.1"/>
    <property type="molecule type" value="Genomic_DNA"/>
</dbReference>
<organism evidence="4">
    <name type="scientific">Metarhizium acridum (strain CQMa 102)</name>
    <dbReference type="NCBI Taxonomy" id="655827"/>
    <lineage>
        <taxon>Eukaryota</taxon>
        <taxon>Fungi</taxon>
        <taxon>Dikarya</taxon>
        <taxon>Ascomycota</taxon>
        <taxon>Pezizomycotina</taxon>
        <taxon>Sordariomycetes</taxon>
        <taxon>Hypocreomycetidae</taxon>
        <taxon>Hypocreales</taxon>
        <taxon>Clavicipitaceae</taxon>
        <taxon>Metarhizium</taxon>
    </lineage>
</organism>
<feature type="region of interest" description="Disordered" evidence="1">
    <location>
        <begin position="228"/>
        <end position="249"/>
    </location>
</feature>
<proteinExistence type="predicted"/>
<accession>E9EED6</accession>
<feature type="compositionally biased region" description="Polar residues" evidence="1">
    <location>
        <begin position="235"/>
        <end position="244"/>
    </location>
</feature>
<dbReference type="OrthoDB" id="5426775at2759"/>
<dbReference type="Proteomes" id="UP000002499">
    <property type="component" value="Unassembled WGS sequence"/>
</dbReference>
<dbReference type="OMA" id="MARHTVP"/>
<feature type="region of interest" description="Disordered" evidence="1">
    <location>
        <begin position="530"/>
        <end position="587"/>
    </location>
</feature>
<evidence type="ECO:0000256" key="1">
    <source>
        <dbReference type="SAM" id="MobiDB-lite"/>
    </source>
</evidence>
<feature type="compositionally biased region" description="Low complexity" evidence="1">
    <location>
        <begin position="558"/>
        <end position="567"/>
    </location>
</feature>
<reference evidence="3 4" key="1">
    <citation type="journal article" date="2011" name="PLoS Genet.">
        <title>Genome sequencing and comparative transcriptomics of the model entomopathogenic fungi Metarhizium anisopliae and M. acridum.</title>
        <authorList>
            <person name="Gao Q."/>
            <person name="Jin K."/>
            <person name="Ying S.H."/>
            <person name="Zhang Y."/>
            <person name="Xiao G."/>
            <person name="Shang Y."/>
            <person name="Duan Z."/>
            <person name="Hu X."/>
            <person name="Xie X.Q."/>
            <person name="Zhou G."/>
            <person name="Peng G."/>
            <person name="Luo Z."/>
            <person name="Huang W."/>
            <person name="Wang B."/>
            <person name="Fang W."/>
            <person name="Wang S."/>
            <person name="Zhong Y."/>
            <person name="Ma L.J."/>
            <person name="St Leger R.J."/>
            <person name="Zhao G.P."/>
            <person name="Pei Y."/>
            <person name="Feng M.G."/>
            <person name="Xia Y."/>
            <person name="Wang C."/>
        </authorList>
    </citation>
    <scope>NUCLEOTIDE SEQUENCE [LARGE SCALE GENOMIC DNA]</scope>
    <source>
        <strain evidence="3 4">CQMa 102</strain>
    </source>
</reference>
<protein>
    <recommendedName>
        <fullName evidence="2">DUF7924 domain-containing protein</fullName>
    </recommendedName>
</protein>
<dbReference type="HOGENOM" id="CLU_036509_1_0_1"/>
<feature type="compositionally biased region" description="Low complexity" evidence="1">
    <location>
        <begin position="537"/>
        <end position="549"/>
    </location>
</feature>
<feature type="domain" description="DUF7924" evidence="2">
    <location>
        <begin position="337"/>
        <end position="519"/>
    </location>
</feature>
<gene>
    <name evidence="3" type="ORF">MAC_08234</name>
</gene>
<feature type="region of interest" description="Disordered" evidence="1">
    <location>
        <begin position="78"/>
        <end position="131"/>
    </location>
</feature>
<dbReference type="Pfam" id="PF25545">
    <property type="entry name" value="DUF7924"/>
    <property type="match status" value="1"/>
</dbReference>
<name>E9EED6_METAQ</name>
<evidence type="ECO:0000313" key="4">
    <source>
        <dbReference type="Proteomes" id="UP000002499"/>
    </source>
</evidence>
<dbReference type="STRING" id="655827.E9EED6"/>
<sequence>MNGGIFKSRARHSRVKLSKSLQEALLDAVADTGGGAHGPFWRSQRLANSSGTELPSVHRRISSVGGDLARDTVLVETSKRHREATTELDPLPAKRARLTPADTQQPRVDNKRADQVNKTTLQHPKPSSTKRVHASFLRDFVDPIHLNTRSASVHTSVSNWLESVGSDPVSRCRSDSYLCRSYDDIISRQVTKSAPEMGHVRDADGFVVPPTPASTGSWSYRTDADARSVAPSDLTGATPSSGRSGRSLVEDPLYRETNLAANNIYMCHPCDPILEDVASIVDYVRRNRDSPGPSLDETRQNRDLYDLSLGTAEPDVEKYFNSHIFHDPKSSDSLKRSDRQPMARHTVPNSGSKLKVSNPVPGMIYGYTRNGAFTRAQQTQFNSMGNTMVANSQNMICPFFVIEFKGDGPSGTGSLWVATNQCLGGSASCVNISERLNRQLRHCKSAEIQPVNTAAFSVAMSGTEARLYISWKHNELDYYMANVESFLLQRPDHFLEFRKYIRNIIDWGKDRRLKDIQNCLDSLLEESRMRSSEAAKSRLPPSDSSATSSGKRRKSSSSRRTGSRSSSGISNNVQAQEGGRDKPYWEWDETTGNWFHANANGTLTWAEQAGQSSSAGVEY</sequence>
<dbReference type="PANTHER" id="PTHR42470:SF1">
    <property type="entry name" value="VAST DOMAIN-CONTAINING PROTEIN"/>
    <property type="match status" value="1"/>
</dbReference>
<feature type="region of interest" description="Disordered" evidence="1">
    <location>
        <begin position="329"/>
        <end position="353"/>
    </location>
</feature>
<dbReference type="AlphaFoldDB" id="E9EED6"/>
<feature type="compositionally biased region" description="Polar residues" evidence="1">
    <location>
        <begin position="116"/>
        <end position="127"/>
    </location>
</feature>
<keyword evidence="4" id="KW-1185">Reference proteome</keyword>
<evidence type="ECO:0000313" key="3">
    <source>
        <dbReference type="EMBL" id="EFY85695.1"/>
    </source>
</evidence>
<evidence type="ECO:0000259" key="2">
    <source>
        <dbReference type="Pfam" id="PF25545"/>
    </source>
</evidence>
<dbReference type="InterPro" id="IPR057684">
    <property type="entry name" value="DUF7924"/>
</dbReference>
<dbReference type="eggNOG" id="ENOG502SQPH">
    <property type="taxonomic scope" value="Eukaryota"/>
</dbReference>